<protein>
    <submittedName>
        <fullName evidence="9">Peptidase S8</fullName>
    </submittedName>
</protein>
<accession>A0A4S3M0S4</accession>
<dbReference type="InterPro" id="IPR015500">
    <property type="entry name" value="Peptidase_S8_subtilisin-rel"/>
</dbReference>
<dbReference type="Gene3D" id="3.40.50.200">
    <property type="entry name" value="Peptidase S8/S53 domain"/>
    <property type="match status" value="2"/>
</dbReference>
<dbReference type="PRINTS" id="PR00723">
    <property type="entry name" value="SUBTILISIN"/>
</dbReference>
<feature type="signal peptide" evidence="7">
    <location>
        <begin position="1"/>
        <end position="20"/>
    </location>
</feature>
<evidence type="ECO:0000256" key="7">
    <source>
        <dbReference type="SAM" id="SignalP"/>
    </source>
</evidence>
<dbReference type="InterPro" id="IPR023828">
    <property type="entry name" value="Peptidase_S8_Ser-AS"/>
</dbReference>
<dbReference type="Pfam" id="PF00082">
    <property type="entry name" value="Peptidase_S8"/>
    <property type="match status" value="1"/>
</dbReference>
<gene>
    <name evidence="9" type="ORF">E7Z59_12565</name>
</gene>
<dbReference type="InterPro" id="IPR050131">
    <property type="entry name" value="Peptidase_S8_subtilisin-like"/>
</dbReference>
<evidence type="ECO:0000256" key="1">
    <source>
        <dbReference type="ARBA" id="ARBA00011073"/>
    </source>
</evidence>
<evidence type="ECO:0000313" key="10">
    <source>
        <dbReference type="Proteomes" id="UP000305939"/>
    </source>
</evidence>
<dbReference type="AlphaFoldDB" id="A0A4S3M0S4"/>
<evidence type="ECO:0000259" key="8">
    <source>
        <dbReference type="Pfam" id="PF00082"/>
    </source>
</evidence>
<evidence type="ECO:0000256" key="2">
    <source>
        <dbReference type="ARBA" id="ARBA00022670"/>
    </source>
</evidence>
<keyword evidence="3 5" id="KW-0378">Hydrolase</keyword>
<dbReference type="PANTHER" id="PTHR43806">
    <property type="entry name" value="PEPTIDASE S8"/>
    <property type="match status" value="1"/>
</dbReference>
<dbReference type="InterPro" id="IPR000209">
    <property type="entry name" value="Peptidase_S8/S53_dom"/>
</dbReference>
<evidence type="ECO:0000256" key="5">
    <source>
        <dbReference type="PROSITE-ProRule" id="PRU01240"/>
    </source>
</evidence>
<reference evidence="9 10" key="1">
    <citation type="submission" date="2019-04" db="EMBL/GenBank/DDBJ databases">
        <title>Draft genome sequence of Robertkochia marina CC-AMO-30D.</title>
        <authorList>
            <person name="Hameed A."/>
            <person name="Lin S.-Y."/>
            <person name="Shahina M."/>
            <person name="Lai W.-A."/>
            <person name="Young C.-C."/>
        </authorList>
    </citation>
    <scope>NUCLEOTIDE SEQUENCE [LARGE SCALE GENOMIC DNA]</scope>
    <source>
        <strain evidence="9 10">CC-AMO-30D</strain>
    </source>
</reference>
<evidence type="ECO:0000256" key="3">
    <source>
        <dbReference type="ARBA" id="ARBA00022801"/>
    </source>
</evidence>
<dbReference type="InterPro" id="IPR023827">
    <property type="entry name" value="Peptidase_S8_Asp-AS"/>
</dbReference>
<dbReference type="SUPFAM" id="SSF52743">
    <property type="entry name" value="Subtilisin-like"/>
    <property type="match status" value="1"/>
</dbReference>
<feature type="active site" description="Charge relay system" evidence="5">
    <location>
        <position position="291"/>
    </location>
</feature>
<comment type="caution">
    <text evidence="9">The sequence shown here is derived from an EMBL/GenBank/DDBJ whole genome shotgun (WGS) entry which is preliminary data.</text>
</comment>
<dbReference type="OrthoDB" id="9798386at2"/>
<keyword evidence="10" id="KW-1185">Reference proteome</keyword>
<comment type="similarity">
    <text evidence="1 5 6">Belongs to the peptidase S8 family.</text>
</comment>
<dbReference type="GO" id="GO:0006508">
    <property type="term" value="P:proteolysis"/>
    <property type="evidence" value="ECO:0007669"/>
    <property type="project" value="UniProtKB-KW"/>
</dbReference>
<keyword evidence="2 5" id="KW-0645">Protease</keyword>
<dbReference type="PROSITE" id="PS00137">
    <property type="entry name" value="SUBTILASE_HIS"/>
    <property type="match status" value="1"/>
</dbReference>
<evidence type="ECO:0000313" key="9">
    <source>
        <dbReference type="EMBL" id="THD66617.1"/>
    </source>
</evidence>
<feature type="active site" description="Charge relay system" evidence="5">
    <location>
        <position position="460"/>
    </location>
</feature>
<dbReference type="GO" id="GO:0004252">
    <property type="term" value="F:serine-type endopeptidase activity"/>
    <property type="evidence" value="ECO:0007669"/>
    <property type="project" value="UniProtKB-UniRule"/>
</dbReference>
<keyword evidence="4 5" id="KW-0720">Serine protease</keyword>
<keyword evidence="7" id="KW-0732">Signal</keyword>
<evidence type="ECO:0000256" key="4">
    <source>
        <dbReference type="ARBA" id="ARBA00022825"/>
    </source>
</evidence>
<dbReference type="CDD" id="cd07483">
    <property type="entry name" value="Peptidases_S8_Subtilisin_Novo-like"/>
    <property type="match status" value="1"/>
</dbReference>
<dbReference type="PROSITE" id="PS00136">
    <property type="entry name" value="SUBTILASE_ASP"/>
    <property type="match status" value="1"/>
</dbReference>
<dbReference type="RefSeq" id="WP_136336689.1">
    <property type="nucleotide sequence ID" value="NZ_QXMP01000003.1"/>
</dbReference>
<dbReference type="Proteomes" id="UP000305939">
    <property type="component" value="Unassembled WGS sequence"/>
</dbReference>
<proteinExistence type="inferred from homology"/>
<dbReference type="EMBL" id="SSMC01000003">
    <property type="protein sequence ID" value="THD66617.1"/>
    <property type="molecule type" value="Genomic_DNA"/>
</dbReference>
<organism evidence="9 10">
    <name type="scientific">Robertkochia marina</name>
    <dbReference type="NCBI Taxonomy" id="1227945"/>
    <lineage>
        <taxon>Bacteria</taxon>
        <taxon>Pseudomonadati</taxon>
        <taxon>Bacteroidota</taxon>
        <taxon>Flavobacteriia</taxon>
        <taxon>Flavobacteriales</taxon>
        <taxon>Flavobacteriaceae</taxon>
        <taxon>Robertkochia</taxon>
    </lineage>
</organism>
<dbReference type="InterPro" id="IPR022398">
    <property type="entry name" value="Peptidase_S8_His-AS"/>
</dbReference>
<evidence type="ECO:0000256" key="6">
    <source>
        <dbReference type="RuleBase" id="RU003355"/>
    </source>
</evidence>
<dbReference type="PANTHER" id="PTHR43806:SF11">
    <property type="entry name" value="CEREVISIN-RELATED"/>
    <property type="match status" value="1"/>
</dbReference>
<dbReference type="InterPro" id="IPR034080">
    <property type="entry name" value="Protease_P7-like_dom"/>
</dbReference>
<dbReference type="InterPro" id="IPR036852">
    <property type="entry name" value="Peptidase_S8/S53_dom_sf"/>
</dbReference>
<feature type="domain" description="Peptidase S8/S53" evidence="8">
    <location>
        <begin position="59"/>
        <end position="493"/>
    </location>
</feature>
<dbReference type="PROSITE" id="PS51892">
    <property type="entry name" value="SUBTILASE"/>
    <property type="match status" value="1"/>
</dbReference>
<dbReference type="PROSITE" id="PS00138">
    <property type="entry name" value="SUBTILASE_SER"/>
    <property type="match status" value="1"/>
</dbReference>
<feature type="chain" id="PRO_5020681903" evidence="7">
    <location>
        <begin position="21"/>
        <end position="536"/>
    </location>
</feature>
<name>A0A4S3M0S4_9FLAO</name>
<sequence>MRNIVLPLLSFGLVSLQFYAQDTPENWHLLDKEQDNVPGISLQKAYNLLEENNRPSTPVIVAVLDSGLDIEHEDIQGVLWTNPGEIAGNGIDDDQNGYIDDIHGWNFIGGSDGESLEAETLELTRIYRKLKTQFEGKNKYTITAEEREDYEDFLRHMKAYNEGKIELEAAIKNGSEEYDFFNKLIPPLQKAIGKKSFNESELKRAKLRGSTLENLRANFFRILERNKDKNLTAEKLIKHYEELSSRMEMMETRLKYNYSLDFNGREVIGDNESDLNERYYGNNDVTKRSEHGTHVSGIIGAKRNNNIGINGIADDVIIMPIRSTPMGDERDKDVANGIRYAVDNGAKIINMSFGKDFSPHKEVVDSAIQYAEEKGVLIVHGAGNDHKNIDYFYNYPSSLLQDGTLATNWIEVGASSVHIDDNLAASFSNYGQSAVDIFAPGVDIFSTLPDNNYDTRSGTSMAAPVVSGVAALLLSYFPQLTPEEIKTIITTSGTRYDLMVNQPGSESKVPFSALSKTGKVINAYQAIKLALELYST</sequence>
<feature type="active site" description="Charge relay system" evidence="5">
    <location>
        <position position="65"/>
    </location>
</feature>